<feature type="region of interest" description="Disordered" evidence="2">
    <location>
        <begin position="67"/>
        <end position="105"/>
    </location>
</feature>
<dbReference type="EMBL" id="JAXOVC010000003">
    <property type="protein sequence ID" value="KAK4503553.1"/>
    <property type="molecule type" value="Genomic_DNA"/>
</dbReference>
<accession>A0ABR0EQS9</accession>
<evidence type="ECO:0008006" key="5">
    <source>
        <dbReference type="Google" id="ProtNLM"/>
    </source>
</evidence>
<feature type="coiled-coil region" evidence="1">
    <location>
        <begin position="105"/>
        <end position="132"/>
    </location>
</feature>
<evidence type="ECO:0000313" key="4">
    <source>
        <dbReference type="Proteomes" id="UP001305779"/>
    </source>
</evidence>
<feature type="compositionally biased region" description="Acidic residues" evidence="2">
    <location>
        <begin position="198"/>
        <end position="224"/>
    </location>
</feature>
<evidence type="ECO:0000256" key="1">
    <source>
        <dbReference type="SAM" id="Coils"/>
    </source>
</evidence>
<sequence length="296" mass="33929">MSSPMSIKRRRVNDINGNVRKPFVSPMRTSKTERPPLKEDTTKANVGYPTYTPSTLAHTIKPAVSEPILSSTKPAPSRPTFTPAKSTPLRKPQSFSAKKTITPEEQALRKQISQTEYQIRKVQNELDTLQQAHKLIHSTTDDELRELSEKWRLCSQSVAEELFGTVKERVQRMGGVAAWRDMEKRKYERANGLGEFAPQEEEQGDDDADCEFDSEGEELPEEEQEWRKKVKRQALQEARDAADVPDEPEVDISAQKTRVWQEDGKDDDTFTMDMMLRSLNIDLDLIGYDKDAQRWT</sequence>
<comment type="caution">
    <text evidence="3">The sequence shown here is derived from an EMBL/GenBank/DDBJ whole genome shotgun (WGS) entry which is preliminary data.</text>
</comment>
<dbReference type="PANTHER" id="PTHR28527:SF1">
    <property type="entry name" value="SWI5-DEPENDENT RECOMBINATION DNA REPAIR PROTEIN 1"/>
    <property type="match status" value="1"/>
</dbReference>
<feature type="region of interest" description="Disordered" evidence="2">
    <location>
        <begin position="1"/>
        <end position="54"/>
    </location>
</feature>
<feature type="compositionally biased region" description="Basic and acidic residues" evidence="2">
    <location>
        <begin position="30"/>
        <end position="42"/>
    </location>
</feature>
<dbReference type="Proteomes" id="UP001305779">
    <property type="component" value="Unassembled WGS sequence"/>
</dbReference>
<feature type="compositionally biased region" description="Polar residues" evidence="2">
    <location>
        <begin position="68"/>
        <end position="85"/>
    </location>
</feature>
<reference evidence="3 4" key="1">
    <citation type="journal article" date="2023" name="G3 (Bethesda)">
        <title>A chromosome-level genome assembly of Zasmidium syzygii isolated from banana leaves.</title>
        <authorList>
            <person name="van Westerhoven A.C."/>
            <person name="Mehrabi R."/>
            <person name="Talebi R."/>
            <person name="Steentjes M.B.F."/>
            <person name="Corcolon B."/>
            <person name="Chong P.A."/>
            <person name="Kema G.H.J."/>
            <person name="Seidl M.F."/>
        </authorList>
    </citation>
    <scope>NUCLEOTIDE SEQUENCE [LARGE SCALE GENOMIC DNA]</scope>
    <source>
        <strain evidence="3 4">P124</strain>
    </source>
</reference>
<gene>
    <name evidence="3" type="ORF">PRZ48_004468</name>
</gene>
<name>A0ABR0EQS9_ZASCE</name>
<dbReference type="PANTHER" id="PTHR28527">
    <property type="entry name" value="MATING-TYPE SWITCHING PROTEIN SWI2-RELATED"/>
    <property type="match status" value="1"/>
</dbReference>
<dbReference type="Gene3D" id="6.10.140.1020">
    <property type="match status" value="1"/>
</dbReference>
<proteinExistence type="predicted"/>
<evidence type="ECO:0000256" key="2">
    <source>
        <dbReference type="SAM" id="MobiDB-lite"/>
    </source>
</evidence>
<evidence type="ECO:0000313" key="3">
    <source>
        <dbReference type="EMBL" id="KAK4503553.1"/>
    </source>
</evidence>
<keyword evidence="4" id="KW-1185">Reference proteome</keyword>
<protein>
    <recommendedName>
        <fullName evidence="5">Swi5-dependent recombination DNA repair protein 1</fullName>
    </recommendedName>
</protein>
<organism evidence="3 4">
    <name type="scientific">Zasmidium cellare</name>
    <name type="common">Wine cellar mold</name>
    <name type="synonym">Racodium cellare</name>
    <dbReference type="NCBI Taxonomy" id="395010"/>
    <lineage>
        <taxon>Eukaryota</taxon>
        <taxon>Fungi</taxon>
        <taxon>Dikarya</taxon>
        <taxon>Ascomycota</taxon>
        <taxon>Pezizomycotina</taxon>
        <taxon>Dothideomycetes</taxon>
        <taxon>Dothideomycetidae</taxon>
        <taxon>Mycosphaerellales</taxon>
        <taxon>Mycosphaerellaceae</taxon>
        <taxon>Zasmidium</taxon>
    </lineage>
</organism>
<keyword evidence="1" id="KW-0175">Coiled coil</keyword>
<feature type="region of interest" description="Disordered" evidence="2">
    <location>
        <begin position="193"/>
        <end position="266"/>
    </location>
</feature>